<dbReference type="GO" id="GO:0005840">
    <property type="term" value="C:ribosome"/>
    <property type="evidence" value="ECO:0007669"/>
    <property type="project" value="UniProtKB-KW"/>
</dbReference>
<keyword evidence="2 4" id="KW-0689">Ribosomal protein</keyword>
<dbReference type="InterPro" id="IPR037229">
    <property type="entry name" value="Ribosomal_bL35_sf"/>
</dbReference>
<organism evidence="4 5">
    <name type="scientific">Candidatus Gottesmanbacteria bacterium GW2011_GWB1_49_7</name>
    <dbReference type="NCBI Taxonomy" id="1618448"/>
    <lineage>
        <taxon>Bacteria</taxon>
        <taxon>Candidatus Gottesmaniibacteriota</taxon>
    </lineage>
</organism>
<keyword evidence="3" id="KW-0687">Ribonucleoprotein</keyword>
<evidence type="ECO:0000256" key="1">
    <source>
        <dbReference type="ARBA" id="ARBA00006598"/>
    </source>
</evidence>
<gene>
    <name evidence="4" type="ORF">UY48_C0032G0006</name>
</gene>
<name>A0A0G1YWG2_9BACT</name>
<dbReference type="AlphaFoldDB" id="A0A0G1YWG2"/>
<dbReference type="Gene3D" id="4.10.410.60">
    <property type="match status" value="1"/>
</dbReference>
<evidence type="ECO:0000313" key="4">
    <source>
        <dbReference type="EMBL" id="KKW10674.1"/>
    </source>
</evidence>
<evidence type="ECO:0000256" key="2">
    <source>
        <dbReference type="ARBA" id="ARBA00022980"/>
    </source>
</evidence>
<comment type="similarity">
    <text evidence="1">Belongs to the bacterial ribosomal protein bL35 family.</text>
</comment>
<dbReference type="GO" id="GO:0003735">
    <property type="term" value="F:structural constituent of ribosome"/>
    <property type="evidence" value="ECO:0007669"/>
    <property type="project" value="InterPro"/>
</dbReference>
<dbReference type="GO" id="GO:0006412">
    <property type="term" value="P:translation"/>
    <property type="evidence" value="ECO:0007669"/>
    <property type="project" value="InterPro"/>
</dbReference>
<reference evidence="4 5" key="1">
    <citation type="journal article" date="2015" name="Nature">
        <title>rRNA introns, odd ribosomes, and small enigmatic genomes across a large radiation of phyla.</title>
        <authorList>
            <person name="Brown C.T."/>
            <person name="Hug L.A."/>
            <person name="Thomas B.C."/>
            <person name="Sharon I."/>
            <person name="Castelle C.J."/>
            <person name="Singh A."/>
            <person name="Wilkins M.J."/>
            <person name="Williams K.H."/>
            <person name="Banfield J.F."/>
        </authorList>
    </citation>
    <scope>NUCLEOTIDE SEQUENCE [LARGE SCALE GENOMIC DNA]</scope>
</reference>
<sequence length="64" mass="7300">MPKFKVSKTITERFKITSKGKVLHLSGGLKHRRSKERANLMARGGGDKLISRADRRRLRRVLGV</sequence>
<evidence type="ECO:0000313" key="5">
    <source>
        <dbReference type="Proteomes" id="UP000034588"/>
    </source>
</evidence>
<dbReference type="Proteomes" id="UP000034588">
    <property type="component" value="Unassembled WGS sequence"/>
</dbReference>
<dbReference type="GO" id="GO:1990904">
    <property type="term" value="C:ribonucleoprotein complex"/>
    <property type="evidence" value="ECO:0007669"/>
    <property type="project" value="UniProtKB-KW"/>
</dbReference>
<proteinExistence type="inferred from homology"/>
<dbReference type="InterPro" id="IPR021137">
    <property type="entry name" value="Ribosomal_bL35-like"/>
</dbReference>
<dbReference type="SUPFAM" id="SSF143034">
    <property type="entry name" value="L35p-like"/>
    <property type="match status" value="1"/>
</dbReference>
<dbReference type="EMBL" id="LCQD01000032">
    <property type="protein sequence ID" value="KKW10674.1"/>
    <property type="molecule type" value="Genomic_DNA"/>
</dbReference>
<comment type="caution">
    <text evidence="4">The sequence shown here is derived from an EMBL/GenBank/DDBJ whole genome shotgun (WGS) entry which is preliminary data.</text>
</comment>
<accession>A0A0G1YWG2</accession>
<dbReference type="Pfam" id="PF01632">
    <property type="entry name" value="Ribosomal_L35p"/>
    <property type="match status" value="1"/>
</dbReference>
<protein>
    <submittedName>
        <fullName evidence="4">50S ribosomal protein L35</fullName>
    </submittedName>
</protein>
<evidence type="ECO:0000256" key="3">
    <source>
        <dbReference type="ARBA" id="ARBA00023274"/>
    </source>
</evidence>